<dbReference type="EMBL" id="QPKB01000006">
    <property type="protein sequence ID" value="RWR87801.1"/>
    <property type="molecule type" value="Genomic_DNA"/>
</dbReference>
<sequence>MSQNHTDSSSDMTDELWHTVINSDSDEELQMLCRAALEEESENLRRRTRVHRGSIQGHAVIHRGRISRHHRLYNDYFSENPVYTPSQFRRRFRMCKPLFLLIVNAVEVTVAVMMLAYGVAADVVDDYVRIAESTSIESLKKFAQAIIDVFGNEYLRTPNSADICRLLSEGERCGFPGMLGSIDRMHWKWKNCPVAWKGMYARGDHREPSLILEAVASYDLWI</sequence>
<keyword evidence="1" id="KW-1133">Transmembrane helix</keyword>
<dbReference type="Proteomes" id="UP000283530">
    <property type="component" value="Unassembled WGS sequence"/>
</dbReference>
<reference evidence="2 3" key="1">
    <citation type="journal article" date="2019" name="Nat. Plants">
        <title>Stout camphor tree genome fills gaps in understanding of flowering plant genome evolution.</title>
        <authorList>
            <person name="Chaw S.M."/>
            <person name="Liu Y.C."/>
            <person name="Wu Y.W."/>
            <person name="Wang H.Y."/>
            <person name="Lin C.I."/>
            <person name="Wu C.S."/>
            <person name="Ke H.M."/>
            <person name="Chang L.Y."/>
            <person name="Hsu C.Y."/>
            <person name="Yang H.T."/>
            <person name="Sudianto E."/>
            <person name="Hsu M.H."/>
            <person name="Wu K.P."/>
            <person name="Wang L.N."/>
            <person name="Leebens-Mack J.H."/>
            <person name="Tsai I.J."/>
        </authorList>
    </citation>
    <scope>NUCLEOTIDE SEQUENCE [LARGE SCALE GENOMIC DNA]</scope>
    <source>
        <strain evidence="3">cv. Chaw 1501</strain>
        <tissue evidence="2">Young leaves</tissue>
    </source>
</reference>
<keyword evidence="1" id="KW-0812">Transmembrane</keyword>
<evidence type="ECO:0000256" key="1">
    <source>
        <dbReference type="SAM" id="Phobius"/>
    </source>
</evidence>
<feature type="transmembrane region" description="Helical" evidence="1">
    <location>
        <begin position="98"/>
        <end position="120"/>
    </location>
</feature>
<evidence type="ECO:0000313" key="2">
    <source>
        <dbReference type="EMBL" id="RWR87801.1"/>
    </source>
</evidence>
<protein>
    <submittedName>
        <fullName evidence="2">Putative nuclease HARBI1</fullName>
    </submittedName>
</protein>
<proteinExistence type="predicted"/>
<dbReference type="InterPro" id="IPR006912">
    <property type="entry name" value="Harbinger_derived_prot"/>
</dbReference>
<name>A0A443PAJ7_9MAGN</name>
<dbReference type="PANTHER" id="PTHR47150">
    <property type="entry name" value="OS12G0169200 PROTEIN"/>
    <property type="match status" value="1"/>
</dbReference>
<keyword evidence="3" id="KW-1185">Reference proteome</keyword>
<gene>
    <name evidence="2" type="ORF">CKAN_01675800</name>
</gene>
<comment type="caution">
    <text evidence="2">The sequence shown here is derived from an EMBL/GenBank/DDBJ whole genome shotgun (WGS) entry which is preliminary data.</text>
</comment>
<dbReference type="PANTHER" id="PTHR47150:SF7">
    <property type="entry name" value="NUCLEASE"/>
    <property type="match status" value="1"/>
</dbReference>
<dbReference type="Pfam" id="PF04827">
    <property type="entry name" value="Plant_tran"/>
    <property type="match status" value="1"/>
</dbReference>
<evidence type="ECO:0000313" key="3">
    <source>
        <dbReference type="Proteomes" id="UP000283530"/>
    </source>
</evidence>
<keyword evidence="1" id="KW-0472">Membrane</keyword>
<dbReference type="OrthoDB" id="1624952at2759"/>
<dbReference type="AlphaFoldDB" id="A0A443PAJ7"/>
<organism evidence="2 3">
    <name type="scientific">Cinnamomum micranthum f. kanehirae</name>
    <dbReference type="NCBI Taxonomy" id="337451"/>
    <lineage>
        <taxon>Eukaryota</taxon>
        <taxon>Viridiplantae</taxon>
        <taxon>Streptophyta</taxon>
        <taxon>Embryophyta</taxon>
        <taxon>Tracheophyta</taxon>
        <taxon>Spermatophyta</taxon>
        <taxon>Magnoliopsida</taxon>
        <taxon>Magnoliidae</taxon>
        <taxon>Laurales</taxon>
        <taxon>Lauraceae</taxon>
        <taxon>Cinnamomum</taxon>
    </lineage>
</organism>
<accession>A0A443PAJ7</accession>